<reference evidence="1 2" key="1">
    <citation type="submission" date="2017-05" db="EMBL/GenBank/DDBJ databases">
        <title>The complete genome sequence of Deinococcus ficus isolated from the rhizosphere of the Ficus religiosa L. in Taiwan.</title>
        <authorList>
            <person name="Wu K.-M."/>
            <person name="Liao T.-L."/>
            <person name="Liu Y.-M."/>
            <person name="Young C.-C."/>
            <person name="Tsai S.-F."/>
        </authorList>
    </citation>
    <scope>NUCLEOTIDE SEQUENCE [LARGE SCALE GENOMIC DNA]</scope>
    <source>
        <strain evidence="1 2">CC-FR2-10</strain>
    </source>
</reference>
<accession>A0A221STC2</accession>
<sequence>MLLLGALGLPGVTGAVRVLPGSPLTPAPFTPAPAAVPMTEPTRWSPPTFELLVMVRTLLDVTRQDAQVLTPAAPALRPVLERLTRQATLSPAEASAAVQALDRALNGPQRAQVRATRLKLEQRVNLQLSSSRLARGEGFPDAVTHRLAFLVPGGQATVAAVRRDAQLNPFLQGGPASTLRALLQNLR</sequence>
<proteinExistence type="predicted"/>
<organism evidence="1 2">
    <name type="scientific">Deinococcus ficus</name>
    <dbReference type="NCBI Taxonomy" id="317577"/>
    <lineage>
        <taxon>Bacteria</taxon>
        <taxon>Thermotogati</taxon>
        <taxon>Deinococcota</taxon>
        <taxon>Deinococci</taxon>
        <taxon>Deinococcales</taxon>
        <taxon>Deinococcaceae</taxon>
        <taxon>Deinococcus</taxon>
    </lineage>
</organism>
<protein>
    <submittedName>
        <fullName evidence="1">Uncharacterized protein</fullName>
    </submittedName>
</protein>
<dbReference type="AlphaFoldDB" id="A0A221STC2"/>
<name>A0A221STC2_9DEIO</name>
<dbReference type="KEGG" id="dfc:DFI_01795"/>
<dbReference type="Proteomes" id="UP000259030">
    <property type="component" value="Chromosome"/>
</dbReference>
<dbReference type="EMBL" id="CP021081">
    <property type="protein sequence ID" value="ASN79902.1"/>
    <property type="molecule type" value="Genomic_DNA"/>
</dbReference>
<keyword evidence="2" id="KW-1185">Reference proteome</keyword>
<gene>
    <name evidence="1" type="ORF">DFI_01795</name>
</gene>
<evidence type="ECO:0000313" key="2">
    <source>
        <dbReference type="Proteomes" id="UP000259030"/>
    </source>
</evidence>
<evidence type="ECO:0000313" key="1">
    <source>
        <dbReference type="EMBL" id="ASN79902.1"/>
    </source>
</evidence>